<feature type="chain" id="PRO_5035956962" description="Carboxypeptidase" evidence="7">
    <location>
        <begin position="21"/>
        <end position="471"/>
    </location>
</feature>
<dbReference type="EMBL" id="CAJGYO010000001">
    <property type="protein sequence ID" value="CAD6203909.1"/>
    <property type="molecule type" value="Genomic_DNA"/>
</dbReference>
<keyword evidence="10" id="KW-1185">Reference proteome</keyword>
<comment type="similarity">
    <text evidence="1 7">Belongs to the peptidase S10 family.</text>
</comment>
<dbReference type="PROSITE" id="PS00131">
    <property type="entry name" value="CARBOXYPEPT_SER_SER"/>
    <property type="match status" value="1"/>
</dbReference>
<dbReference type="PRINTS" id="PR00724">
    <property type="entry name" value="CRBOXYPTASEC"/>
</dbReference>
<dbReference type="InterPro" id="IPR001563">
    <property type="entry name" value="Peptidase_S10"/>
</dbReference>
<dbReference type="GO" id="GO:0004185">
    <property type="term" value="F:serine-type carboxypeptidase activity"/>
    <property type="evidence" value="ECO:0007669"/>
    <property type="project" value="UniProtKB-UniRule"/>
</dbReference>
<keyword evidence="3 7" id="KW-0645">Protease</keyword>
<dbReference type="Proteomes" id="UP000604825">
    <property type="component" value="Unassembled WGS sequence"/>
</dbReference>
<protein>
    <recommendedName>
        <fullName evidence="7">Carboxypeptidase</fullName>
        <ecNumber evidence="7">3.4.16.-</ecNumber>
    </recommendedName>
</protein>
<evidence type="ECO:0000256" key="3">
    <source>
        <dbReference type="ARBA" id="ARBA00022670"/>
    </source>
</evidence>
<dbReference type="GO" id="GO:0006508">
    <property type="term" value="P:proteolysis"/>
    <property type="evidence" value="ECO:0007669"/>
    <property type="project" value="UniProtKB-KW"/>
</dbReference>
<evidence type="ECO:0000313" key="9">
    <source>
        <dbReference type="EMBL" id="CAD6343393.1"/>
    </source>
</evidence>
<dbReference type="Pfam" id="PF00450">
    <property type="entry name" value="Peptidase_S10"/>
    <property type="match status" value="1"/>
</dbReference>
<keyword evidence="4 7" id="KW-0732">Signal</keyword>
<evidence type="ECO:0000256" key="5">
    <source>
        <dbReference type="ARBA" id="ARBA00022801"/>
    </source>
</evidence>
<feature type="signal peptide" evidence="7">
    <location>
        <begin position="1"/>
        <end position="20"/>
    </location>
</feature>
<evidence type="ECO:0000256" key="4">
    <source>
        <dbReference type="ARBA" id="ARBA00022729"/>
    </source>
</evidence>
<dbReference type="InterPro" id="IPR018202">
    <property type="entry name" value="Ser_caboxypep_ser_AS"/>
</dbReference>
<keyword evidence="6" id="KW-0325">Glycoprotein</keyword>
<evidence type="ECO:0000313" key="10">
    <source>
        <dbReference type="Proteomes" id="UP000604825"/>
    </source>
</evidence>
<dbReference type="InterPro" id="IPR029058">
    <property type="entry name" value="AB_hydrolase_fold"/>
</dbReference>
<name>A0A811SNM7_9POAL</name>
<evidence type="ECO:0000256" key="7">
    <source>
        <dbReference type="RuleBase" id="RU361156"/>
    </source>
</evidence>
<keyword evidence="5 7" id="KW-0378">Hydrolase</keyword>
<keyword evidence="2 7" id="KW-0121">Carboxypeptidase</keyword>
<accession>A0A811SNM7</accession>
<dbReference type="OrthoDB" id="443318at2759"/>
<evidence type="ECO:0000256" key="2">
    <source>
        <dbReference type="ARBA" id="ARBA00022645"/>
    </source>
</evidence>
<dbReference type="EC" id="3.4.16.-" evidence="7"/>
<proteinExistence type="inferred from homology"/>
<dbReference type="PANTHER" id="PTHR11802">
    <property type="entry name" value="SERINE PROTEASE FAMILY S10 SERINE CARBOXYPEPTIDASE"/>
    <property type="match status" value="1"/>
</dbReference>
<evidence type="ECO:0000313" key="8">
    <source>
        <dbReference type="EMBL" id="CAD6203909.1"/>
    </source>
</evidence>
<dbReference type="FunFam" id="3.40.50.1820:FF:000123">
    <property type="entry name" value="Carboxypeptidase"/>
    <property type="match status" value="1"/>
</dbReference>
<dbReference type="SUPFAM" id="SSF53474">
    <property type="entry name" value="alpha/beta-Hydrolases"/>
    <property type="match status" value="1"/>
</dbReference>
<evidence type="ECO:0000256" key="6">
    <source>
        <dbReference type="ARBA" id="ARBA00023180"/>
    </source>
</evidence>
<comment type="caution">
    <text evidence="9">The sequence shown here is derived from an EMBL/GenBank/DDBJ whole genome shotgun (WGS) entry which is preliminary data.</text>
</comment>
<gene>
    <name evidence="8" type="ORF">NCGR_LOCUS2026</name>
    <name evidence="9" type="ORF">NCGR_LOCUS67491</name>
</gene>
<dbReference type="EMBL" id="CAJGYO010000755">
    <property type="protein sequence ID" value="CAD6343393.1"/>
    <property type="molecule type" value="Genomic_DNA"/>
</dbReference>
<organism evidence="9 10">
    <name type="scientific">Miscanthus lutarioriparius</name>
    <dbReference type="NCBI Taxonomy" id="422564"/>
    <lineage>
        <taxon>Eukaryota</taxon>
        <taxon>Viridiplantae</taxon>
        <taxon>Streptophyta</taxon>
        <taxon>Embryophyta</taxon>
        <taxon>Tracheophyta</taxon>
        <taxon>Spermatophyta</taxon>
        <taxon>Magnoliopsida</taxon>
        <taxon>Liliopsida</taxon>
        <taxon>Poales</taxon>
        <taxon>Poaceae</taxon>
        <taxon>PACMAD clade</taxon>
        <taxon>Panicoideae</taxon>
        <taxon>Andropogonodae</taxon>
        <taxon>Andropogoneae</taxon>
        <taxon>Saccharinae</taxon>
        <taxon>Miscanthus</taxon>
    </lineage>
</organism>
<evidence type="ECO:0000256" key="1">
    <source>
        <dbReference type="ARBA" id="ARBA00009431"/>
    </source>
</evidence>
<sequence length="471" mass="51584">MDRSFSLLALLSLLVGIGLGSLHSGSAATTTTGTPDGSELWGYVEVRPKAHLFWWYYKSPQRTSTPTKPWPTVLWLQGGPGASGVGLGNFQEIGPLDVNLQPRNSTWLQKADLIFVCRYSVTGQPGGRRVQLRGEQQPAGDDRLEQAADMTTVLKALVKEVPMLQSSPLLLVAESYGGKYAATLGVSVARAVRAGKLNITLGGVALGDSFISPEDFTLNAFRMVRLSYTPLFLSVSRLDDNAADEANKMAETVKEQIAVGNFSDAADSWNDLVVYFIPSRSGVVDMYNFLLDDGMDLLSADTPAGSSPNNVQALRYSTYLGSRDSNGSNTIGGIMNGVIKEKLKIIPKDLKWHELNHAVYNALDNDMMKPRIDEVDELLSYGVNVTVYNGQLDIICSTIGAETWVQKLKWDGLKTFLSLPRQSLYCGPRKETKAFVRSYKNLHFYWILGAGHFVPVDQPCIALSMIGNITQ</sequence>
<dbReference type="AlphaFoldDB" id="A0A811SNM7"/>
<dbReference type="PANTHER" id="PTHR11802:SF3">
    <property type="entry name" value="RETINOID-INDUCIBLE SERINE CARBOXYPEPTIDASE"/>
    <property type="match status" value="1"/>
</dbReference>
<reference evidence="9" key="1">
    <citation type="submission" date="2020-10" db="EMBL/GenBank/DDBJ databases">
        <authorList>
            <person name="Han B."/>
            <person name="Lu T."/>
            <person name="Zhao Q."/>
            <person name="Huang X."/>
            <person name="Zhao Y."/>
        </authorList>
    </citation>
    <scope>NUCLEOTIDE SEQUENCE</scope>
</reference>
<dbReference type="Gene3D" id="3.40.50.1820">
    <property type="entry name" value="alpha/beta hydrolase"/>
    <property type="match status" value="1"/>
</dbReference>